<proteinExistence type="predicted"/>
<organism evidence="1 2">
    <name type="scientific">Nesidiocoris tenuis</name>
    <dbReference type="NCBI Taxonomy" id="355587"/>
    <lineage>
        <taxon>Eukaryota</taxon>
        <taxon>Metazoa</taxon>
        <taxon>Ecdysozoa</taxon>
        <taxon>Arthropoda</taxon>
        <taxon>Hexapoda</taxon>
        <taxon>Insecta</taxon>
        <taxon>Pterygota</taxon>
        <taxon>Neoptera</taxon>
        <taxon>Paraneoptera</taxon>
        <taxon>Hemiptera</taxon>
        <taxon>Heteroptera</taxon>
        <taxon>Panheteroptera</taxon>
        <taxon>Cimicomorpha</taxon>
        <taxon>Miridae</taxon>
        <taxon>Dicyphina</taxon>
        <taxon>Nesidiocoris</taxon>
    </lineage>
</organism>
<dbReference type="Proteomes" id="UP000479000">
    <property type="component" value="Unassembled WGS sequence"/>
</dbReference>
<gene>
    <name evidence="1" type="ORF">NTEN_LOCUS6509</name>
</gene>
<feature type="non-terminal residue" evidence="1">
    <location>
        <position position="122"/>
    </location>
</feature>
<reference evidence="1 2" key="1">
    <citation type="submission" date="2020-02" db="EMBL/GenBank/DDBJ databases">
        <authorList>
            <person name="Ferguson B K."/>
        </authorList>
    </citation>
    <scope>NUCLEOTIDE SEQUENCE [LARGE SCALE GENOMIC DNA]</scope>
</reference>
<name>A0A6H5GCZ9_9HEMI</name>
<accession>A0A6H5GCZ9</accession>
<dbReference type="AlphaFoldDB" id="A0A6H5GCZ9"/>
<evidence type="ECO:0000313" key="2">
    <source>
        <dbReference type="Proteomes" id="UP000479000"/>
    </source>
</evidence>
<keyword evidence="2" id="KW-1185">Reference proteome</keyword>
<protein>
    <submittedName>
        <fullName evidence="1">Uncharacterized protein</fullName>
    </submittedName>
</protein>
<dbReference type="EMBL" id="CADCXU010009828">
    <property type="protein sequence ID" value="CAB0000722.1"/>
    <property type="molecule type" value="Genomic_DNA"/>
</dbReference>
<evidence type="ECO:0000313" key="1">
    <source>
        <dbReference type="EMBL" id="CAB0000722.1"/>
    </source>
</evidence>
<sequence length="122" mass="14395">MVGWRTREAKLQDRYILIMLQKHYCSSCIGKTSLSNSAGIHKTENLIQSTEQTKLVETKQFIRSSRCIENFPRLFTRGNSLYRVLIPKLWPWLPNVQRFLQYQVLWKIIQIPNKAQKAGERS</sequence>